<sequence>MLFWAPTNLTYFTGGLYISGAFMYYLRRYKTGWWEKYNYLLSAALTGAVAFSAIILFFAVQYHPVTFEWWGTDIVGNTIDGGGLEDAQSALLMNLPAKGYFGPDTWH</sequence>
<dbReference type="Proteomes" id="UP001143910">
    <property type="component" value="Unassembled WGS sequence"/>
</dbReference>
<evidence type="ECO:0000313" key="2">
    <source>
        <dbReference type="Proteomes" id="UP001143910"/>
    </source>
</evidence>
<organism evidence="1 2">
    <name type="scientific">Zarea fungicola</name>
    <dbReference type="NCBI Taxonomy" id="93591"/>
    <lineage>
        <taxon>Eukaryota</taxon>
        <taxon>Fungi</taxon>
        <taxon>Dikarya</taxon>
        <taxon>Ascomycota</taxon>
        <taxon>Pezizomycotina</taxon>
        <taxon>Sordariomycetes</taxon>
        <taxon>Hypocreomycetidae</taxon>
        <taxon>Hypocreales</taxon>
        <taxon>Cordycipitaceae</taxon>
        <taxon>Zarea</taxon>
    </lineage>
</organism>
<dbReference type="EMBL" id="JANJQO010003823">
    <property type="protein sequence ID" value="KAJ2955775.1"/>
    <property type="molecule type" value="Genomic_DNA"/>
</dbReference>
<protein>
    <submittedName>
        <fullName evidence="1">Uncharacterized protein</fullName>
    </submittedName>
</protein>
<reference evidence="1" key="1">
    <citation type="submission" date="2022-08" db="EMBL/GenBank/DDBJ databases">
        <title>Genome Sequence of Lecanicillium fungicola.</title>
        <authorList>
            <person name="Buettner E."/>
        </authorList>
    </citation>
    <scope>NUCLEOTIDE SEQUENCE</scope>
    <source>
        <strain evidence="1">Babe33</strain>
    </source>
</reference>
<name>A0ACC1MAK5_9HYPO</name>
<gene>
    <name evidence="1" type="ORF">NQ176_g11373</name>
</gene>
<evidence type="ECO:0000313" key="1">
    <source>
        <dbReference type="EMBL" id="KAJ2955775.1"/>
    </source>
</evidence>
<comment type="caution">
    <text evidence="1">The sequence shown here is derived from an EMBL/GenBank/DDBJ whole genome shotgun (WGS) entry which is preliminary data.</text>
</comment>
<accession>A0ACC1MAK5</accession>
<proteinExistence type="predicted"/>
<keyword evidence="2" id="KW-1185">Reference proteome</keyword>